<gene>
    <name evidence="3" type="ORF">S01H4_29552</name>
</gene>
<reference evidence="3" key="1">
    <citation type="journal article" date="2014" name="Front. Microbiol.">
        <title>High frequency of phylogenetically diverse reductive dehalogenase-homologous genes in deep subseafloor sedimentary metagenomes.</title>
        <authorList>
            <person name="Kawai M."/>
            <person name="Futagami T."/>
            <person name="Toyoda A."/>
            <person name="Takaki Y."/>
            <person name="Nishi S."/>
            <person name="Hori S."/>
            <person name="Arai W."/>
            <person name="Tsubouchi T."/>
            <person name="Morono Y."/>
            <person name="Uchiyama I."/>
            <person name="Ito T."/>
            <person name="Fujiyama A."/>
            <person name="Inagaki F."/>
            <person name="Takami H."/>
        </authorList>
    </citation>
    <scope>NUCLEOTIDE SEQUENCE</scope>
    <source>
        <strain evidence="3">Expedition CK06-06</strain>
    </source>
</reference>
<evidence type="ECO:0000256" key="1">
    <source>
        <dbReference type="SAM" id="Coils"/>
    </source>
</evidence>
<feature type="non-terminal residue" evidence="3">
    <location>
        <position position="1"/>
    </location>
</feature>
<evidence type="ECO:0000256" key="2">
    <source>
        <dbReference type="SAM" id="MobiDB-lite"/>
    </source>
</evidence>
<feature type="coiled-coil region" evidence="1">
    <location>
        <begin position="15"/>
        <end position="42"/>
    </location>
</feature>
<feature type="region of interest" description="Disordered" evidence="2">
    <location>
        <begin position="115"/>
        <end position="151"/>
    </location>
</feature>
<protein>
    <submittedName>
        <fullName evidence="3">Uncharacterized protein</fullName>
    </submittedName>
</protein>
<sequence>EIADRKMQVKMDELVKQNTEKVESLENDLTDSQDQLQDAVVNSRIIKAISDEKGNVDLLIPHVRKNVKMIKDTHGRWMPEVINEKGDPRIGDSQGTPMTIPQLVQEMKTKETFAGAFPGANTSGTGKSGAEEGSHQENKDKKVINISDNKTVSDSLEDIASGKTLVDMEK</sequence>
<organism evidence="3">
    <name type="scientific">marine sediment metagenome</name>
    <dbReference type="NCBI Taxonomy" id="412755"/>
    <lineage>
        <taxon>unclassified sequences</taxon>
        <taxon>metagenomes</taxon>
        <taxon>ecological metagenomes</taxon>
    </lineage>
</organism>
<keyword evidence="1" id="KW-0175">Coiled coil</keyword>
<name>X1BIU5_9ZZZZ</name>
<proteinExistence type="predicted"/>
<evidence type="ECO:0000313" key="3">
    <source>
        <dbReference type="EMBL" id="GAG81152.1"/>
    </source>
</evidence>
<accession>X1BIU5</accession>
<feature type="compositionally biased region" description="Basic and acidic residues" evidence="2">
    <location>
        <begin position="129"/>
        <end position="143"/>
    </location>
</feature>
<comment type="caution">
    <text evidence="3">The sequence shown here is derived from an EMBL/GenBank/DDBJ whole genome shotgun (WGS) entry which is preliminary data.</text>
</comment>
<dbReference type="EMBL" id="BART01015179">
    <property type="protein sequence ID" value="GAG81152.1"/>
    <property type="molecule type" value="Genomic_DNA"/>
</dbReference>
<dbReference type="AlphaFoldDB" id="X1BIU5"/>